<comment type="similarity">
    <text evidence="1 3">Belongs to the pyrroline-5-carboxylate reductase family.</text>
</comment>
<dbReference type="SUPFAM" id="SSF51735">
    <property type="entry name" value="NAD(P)-binding Rossmann-fold domains"/>
    <property type="match status" value="1"/>
</dbReference>
<dbReference type="Proteomes" id="UP000575241">
    <property type="component" value="Unassembled WGS sequence"/>
</dbReference>
<feature type="domain" description="Pyrroline-5-carboxylate reductase dimerisation" evidence="4">
    <location>
        <begin position="154"/>
        <end position="259"/>
    </location>
</feature>
<comment type="pathway">
    <text evidence="3">Amino-acid biosynthesis; L-proline biosynthesis; L-proline from L-glutamate 5-semialdehyde: step 1/1.</text>
</comment>
<dbReference type="EC" id="1.5.1.2" evidence="3"/>
<keyword evidence="3" id="KW-0641">Proline biosynthesis</keyword>
<evidence type="ECO:0000259" key="4">
    <source>
        <dbReference type="Pfam" id="PF14748"/>
    </source>
</evidence>
<protein>
    <recommendedName>
        <fullName evidence="3">Pyrroline-5-carboxylate reductase</fullName>
        <shortName evidence="3">P5C reductase</shortName>
        <shortName evidence="3">P5CR</shortName>
        <ecNumber evidence="3">1.5.1.2</ecNumber>
    </recommendedName>
    <alternativeName>
        <fullName evidence="3">PCA reductase</fullName>
    </alternativeName>
</protein>
<gene>
    <name evidence="3" type="primary">proC</name>
    <name evidence="5" type="ORF">HNP52_003476</name>
</gene>
<reference evidence="5 6" key="1">
    <citation type="submission" date="2020-08" db="EMBL/GenBank/DDBJ databases">
        <title>Functional genomics of gut bacteria from endangered species of beetles.</title>
        <authorList>
            <person name="Carlos-Shanley C."/>
        </authorList>
    </citation>
    <scope>NUCLEOTIDE SEQUENCE [LARGE SCALE GENOMIC DNA]</scope>
    <source>
        <strain evidence="5 6">S00224</strain>
    </source>
</reference>
<dbReference type="InterPro" id="IPR029036">
    <property type="entry name" value="P5CR_dimer"/>
</dbReference>
<dbReference type="GO" id="GO:0004735">
    <property type="term" value="F:pyrroline-5-carboxylate reductase activity"/>
    <property type="evidence" value="ECO:0007669"/>
    <property type="project" value="UniProtKB-UniRule"/>
</dbReference>
<comment type="caution">
    <text evidence="5">The sequence shown here is derived from an EMBL/GenBank/DDBJ whole genome shotgun (WGS) entry which is preliminary data.</text>
</comment>
<dbReference type="Gene3D" id="3.40.50.720">
    <property type="entry name" value="NAD(P)-binding Rossmann-like Domain"/>
    <property type="match status" value="1"/>
</dbReference>
<dbReference type="GO" id="GO:0055129">
    <property type="term" value="P:L-proline biosynthetic process"/>
    <property type="evidence" value="ECO:0007669"/>
    <property type="project" value="UniProtKB-UniRule"/>
</dbReference>
<accession>A0A7W7K3K2</accession>
<comment type="subcellular location">
    <subcellularLocation>
        <location evidence="3">Cytoplasm</location>
    </subcellularLocation>
</comment>
<dbReference type="InterPro" id="IPR053790">
    <property type="entry name" value="P5CR-like_CS"/>
</dbReference>
<dbReference type="UniPathway" id="UPA00098">
    <property type="reaction ID" value="UER00361"/>
</dbReference>
<evidence type="ECO:0000256" key="3">
    <source>
        <dbReference type="HAMAP-Rule" id="MF_01925"/>
    </source>
</evidence>
<dbReference type="GO" id="GO:0005737">
    <property type="term" value="C:cytoplasm"/>
    <property type="evidence" value="ECO:0007669"/>
    <property type="project" value="UniProtKB-SubCell"/>
</dbReference>
<comment type="catalytic activity">
    <reaction evidence="3">
        <text>L-proline + NAD(+) = (S)-1-pyrroline-5-carboxylate + NADH + 2 H(+)</text>
        <dbReference type="Rhea" id="RHEA:14105"/>
        <dbReference type="ChEBI" id="CHEBI:15378"/>
        <dbReference type="ChEBI" id="CHEBI:17388"/>
        <dbReference type="ChEBI" id="CHEBI:57540"/>
        <dbReference type="ChEBI" id="CHEBI:57945"/>
        <dbReference type="ChEBI" id="CHEBI:60039"/>
        <dbReference type="EC" id="1.5.1.2"/>
    </reaction>
</comment>
<dbReference type="PIRSF" id="PIRSF000193">
    <property type="entry name" value="Pyrrol-5-carb_rd"/>
    <property type="match status" value="1"/>
</dbReference>
<dbReference type="HAMAP" id="MF_01925">
    <property type="entry name" value="P5C_reductase"/>
    <property type="match status" value="1"/>
</dbReference>
<dbReference type="InterPro" id="IPR008927">
    <property type="entry name" value="6-PGluconate_DH-like_C_sf"/>
</dbReference>
<dbReference type="PANTHER" id="PTHR11645:SF0">
    <property type="entry name" value="PYRROLINE-5-CARBOXYLATE REDUCTASE 3"/>
    <property type="match status" value="1"/>
</dbReference>
<keyword evidence="6" id="KW-1185">Reference proteome</keyword>
<dbReference type="PROSITE" id="PS00521">
    <property type="entry name" value="P5CR"/>
    <property type="match status" value="1"/>
</dbReference>
<evidence type="ECO:0000313" key="5">
    <source>
        <dbReference type="EMBL" id="MBB4840384.1"/>
    </source>
</evidence>
<dbReference type="RefSeq" id="WP_409372645.1">
    <property type="nucleotide sequence ID" value="NZ_JACHLN010000003.1"/>
</dbReference>
<dbReference type="InterPro" id="IPR036291">
    <property type="entry name" value="NAD(P)-bd_dom_sf"/>
</dbReference>
<dbReference type="SUPFAM" id="SSF48179">
    <property type="entry name" value="6-phosphogluconate dehydrogenase C-terminal domain-like"/>
    <property type="match status" value="1"/>
</dbReference>
<dbReference type="AlphaFoldDB" id="A0A7W7K3K2"/>
<sequence length="265" mass="27406">MSAAPPARLWLVGCGNMAGAMLRRWIETGTIDPTNVFVVNRQDRELPEGVRQGRAFPEGPLPDAVMLGMKPQQLDLIAEAHGARIAGVPLLLSILAGVEVATLASRFDAGAIIRVMPNLPVAIGKGVVALHGPANGSVEALMRPLGLVEWIADEKLFDVVTALEGCGPGFVYRFIDALASAGAALGLPEDQAQRLAIATVEGSGLLAGAADVSPAVLADRVASPGGSTRKGLDVLDADDALKRLLLATLTASARRNAEMAAEARG</sequence>
<organism evidence="5 6">
    <name type="scientific">Sphingomonas kyeonggiensis</name>
    <dbReference type="NCBI Taxonomy" id="1268553"/>
    <lineage>
        <taxon>Bacteria</taxon>
        <taxon>Pseudomonadati</taxon>
        <taxon>Pseudomonadota</taxon>
        <taxon>Alphaproteobacteria</taxon>
        <taxon>Sphingomonadales</taxon>
        <taxon>Sphingomonadaceae</taxon>
        <taxon>Sphingomonas</taxon>
    </lineage>
</organism>
<evidence type="ECO:0000256" key="2">
    <source>
        <dbReference type="ARBA" id="ARBA00023002"/>
    </source>
</evidence>
<name>A0A7W7K3K2_9SPHN</name>
<evidence type="ECO:0000313" key="6">
    <source>
        <dbReference type="Proteomes" id="UP000575241"/>
    </source>
</evidence>
<dbReference type="Gene3D" id="1.10.3730.10">
    <property type="entry name" value="ProC C-terminal domain-like"/>
    <property type="match status" value="1"/>
</dbReference>
<dbReference type="EMBL" id="JACHLN010000003">
    <property type="protein sequence ID" value="MBB4840384.1"/>
    <property type="molecule type" value="Genomic_DNA"/>
</dbReference>
<comment type="catalytic activity">
    <reaction evidence="3">
        <text>L-proline + NADP(+) = (S)-1-pyrroline-5-carboxylate + NADPH + 2 H(+)</text>
        <dbReference type="Rhea" id="RHEA:14109"/>
        <dbReference type="ChEBI" id="CHEBI:15378"/>
        <dbReference type="ChEBI" id="CHEBI:17388"/>
        <dbReference type="ChEBI" id="CHEBI:57783"/>
        <dbReference type="ChEBI" id="CHEBI:58349"/>
        <dbReference type="ChEBI" id="CHEBI:60039"/>
        <dbReference type="EC" id="1.5.1.2"/>
    </reaction>
</comment>
<keyword evidence="3" id="KW-0963">Cytoplasm</keyword>
<dbReference type="PANTHER" id="PTHR11645">
    <property type="entry name" value="PYRROLINE-5-CARBOXYLATE REDUCTASE"/>
    <property type="match status" value="1"/>
</dbReference>
<comment type="function">
    <text evidence="3">Catalyzes the reduction of 1-pyrroline-5-carboxylate (PCA) to L-proline.</text>
</comment>
<keyword evidence="3" id="KW-0521">NADP</keyword>
<keyword evidence="2 3" id="KW-0560">Oxidoreductase</keyword>
<dbReference type="Pfam" id="PF14748">
    <property type="entry name" value="P5CR_dimer"/>
    <property type="match status" value="1"/>
</dbReference>
<evidence type="ECO:0000256" key="1">
    <source>
        <dbReference type="ARBA" id="ARBA00005525"/>
    </source>
</evidence>
<dbReference type="InterPro" id="IPR000304">
    <property type="entry name" value="Pyrroline-COOH_reductase"/>
</dbReference>
<proteinExistence type="inferred from homology"/>
<keyword evidence="3" id="KW-0028">Amino-acid biosynthesis</keyword>